<feature type="region of interest" description="Disordered" evidence="1">
    <location>
        <begin position="1179"/>
        <end position="1225"/>
    </location>
</feature>
<feature type="compositionally biased region" description="Polar residues" evidence="1">
    <location>
        <begin position="137"/>
        <end position="147"/>
    </location>
</feature>
<feature type="region of interest" description="Disordered" evidence="1">
    <location>
        <begin position="1142"/>
        <end position="1162"/>
    </location>
</feature>
<feature type="domain" description="PB1" evidence="3">
    <location>
        <begin position="1"/>
        <end position="80"/>
    </location>
</feature>
<dbReference type="EMBL" id="CAJVPV010005300">
    <property type="protein sequence ID" value="CAG8588650.1"/>
    <property type="molecule type" value="Genomic_DNA"/>
</dbReference>
<sequence length="1225" mass="139752">MASIKVSYQNTFRRFLVPKTITWSELESNLRTLFSLPPTFSFALSYTDEDGDVITLSSDLELQDIFSQVQQPTTLRFFLIPYNKKQEGKESNDKQVVDQPSQPSLHDFSNSQQLTVADDEPSSIPTPSFVKGKQKAEISNDNSDSSILGEQCNEEQTRAPFIDLATQFQKVIDKLRPMIEQQPQLIEQANNIMDQILRNIPVDIDQWTHWFNEKVAEAQRNFYNVINNESNDEKQTSSAQQHSEEPSFDPQNVINNNSTQHVNQAATSTPRIYDFQNEQLVDKETKEKLETLRLMGFYDDNRNKELLKIHQGNVESVVEILVEDSEYSVVDNEGRGVRSVPVGVGYSQGASVQAVLERACKKLGIYDSWNYALYSELFKTWLCETHLLSSYPEEDTLIVRKKTPGYIEIVYNEENPMKRRTSSNTLSPNTAAQTKRRGVFSSTKTCLKTRFQTETIYLTTILFASDGKVLITSGSRMFPTIEVIRNSKIFGNFEDDSDEFAQVIRTSLDWTTSADNEKDDTSSDTDSIHSNSSTGDSTDSTPAFSQNYYFCDHDTLWSRSFAQAAIKLKNELSLESLGTMYEHVVPVNSTKSKFIVSIQHVPNSTREEIAPDLLKAGILKWKNFDEINNIYQKDFHPIWVKYIENWCSRQTKLSPGLYLGVLYTESTLQGIKILVPKDRKHLIPLDKIREEATITSEEASWIKSLTCLSQACFMDLASSTRTDENKSNLGQFQASFVESYHKLQRDTNLTWEVGDIYNEQTVDIYLDLQTNQLYTMMGELDDNITTEQCGTSHLDLCLDPNTKNGSKSSKRSSKLSQQIDLRFEENAENRTKGSTPKSDQQYNDIEQNESMNYKEDFVFVVSADNREKDVDGDIVNGEATLASSNTSFNNINSIKPFVRIVLVVKPMRQPHQIRDPYYSTLCMLYPFPLYDALQNAAFNTSLYACSRRAMQILQASRTYFTHELVQHLQKIDNFAEINEHNVDDFFFDPDELLKVPDDARKLQQALDIIKEEIVILRQQWNAASWTMTAIEWDRQRTMQAYSFGGRSMGLNISSRNLSLNRATSAQNVHLSNNSNEDNDESSDLKSLRTNKNDTASRIEILRGLMFHAPDRAWNHIHFLGIPLPTFSNNKFDVFNEDYNNRQKKNNKLTSKTSRNTSYRPPPPILMSYLSSMPTLIPMVPDKKRSSVSSALSSHSSNSSQSTTVPPSLPARKKSAGHRLMRTLGF</sequence>
<dbReference type="PANTHER" id="PTHR20930:SF0">
    <property type="entry name" value="PROTEIN ILRUN"/>
    <property type="match status" value="1"/>
</dbReference>
<organism evidence="4 5">
    <name type="scientific">Acaulospora morrowiae</name>
    <dbReference type="NCBI Taxonomy" id="94023"/>
    <lineage>
        <taxon>Eukaryota</taxon>
        <taxon>Fungi</taxon>
        <taxon>Fungi incertae sedis</taxon>
        <taxon>Mucoromycota</taxon>
        <taxon>Glomeromycotina</taxon>
        <taxon>Glomeromycetes</taxon>
        <taxon>Diversisporales</taxon>
        <taxon>Acaulosporaceae</taxon>
        <taxon>Acaulospora</taxon>
    </lineage>
</organism>
<feature type="compositionally biased region" description="Basic residues" evidence="1">
    <location>
        <begin position="1210"/>
        <end position="1225"/>
    </location>
</feature>
<dbReference type="Proteomes" id="UP000789342">
    <property type="component" value="Unassembled WGS sequence"/>
</dbReference>
<name>A0A9N9C4H2_9GLOM</name>
<dbReference type="SMART" id="SM00666">
    <property type="entry name" value="PB1"/>
    <property type="match status" value="1"/>
</dbReference>
<feature type="domain" description="UBA" evidence="2">
    <location>
        <begin position="280"/>
        <end position="324"/>
    </location>
</feature>
<feature type="compositionally biased region" description="Polar residues" evidence="1">
    <location>
        <begin position="1147"/>
        <end position="1158"/>
    </location>
</feature>
<dbReference type="PROSITE" id="PS50030">
    <property type="entry name" value="UBA"/>
    <property type="match status" value="1"/>
</dbReference>
<dbReference type="Pfam" id="PF00564">
    <property type="entry name" value="PB1"/>
    <property type="match status" value="1"/>
</dbReference>
<dbReference type="CDD" id="cd05992">
    <property type="entry name" value="PB1"/>
    <property type="match status" value="1"/>
</dbReference>
<evidence type="ECO:0000259" key="3">
    <source>
        <dbReference type="PROSITE" id="PS51745"/>
    </source>
</evidence>
<proteinExistence type="predicted"/>
<feature type="compositionally biased region" description="Low complexity" evidence="1">
    <location>
        <begin position="524"/>
        <end position="540"/>
    </location>
</feature>
<accession>A0A9N9C4H2</accession>
<reference evidence="4" key="1">
    <citation type="submission" date="2021-06" db="EMBL/GenBank/DDBJ databases">
        <authorList>
            <person name="Kallberg Y."/>
            <person name="Tangrot J."/>
            <person name="Rosling A."/>
        </authorList>
    </citation>
    <scope>NUCLEOTIDE SEQUENCE</scope>
    <source>
        <strain evidence="4">CL551</strain>
    </source>
</reference>
<feature type="non-terminal residue" evidence="4">
    <location>
        <position position="1225"/>
    </location>
</feature>
<feature type="compositionally biased region" description="Low complexity" evidence="1">
    <location>
        <begin position="1186"/>
        <end position="1201"/>
    </location>
</feature>
<dbReference type="InterPro" id="IPR015940">
    <property type="entry name" value="UBA"/>
</dbReference>
<dbReference type="Gene3D" id="3.10.20.90">
    <property type="entry name" value="Phosphatidylinositol 3-kinase Catalytic Subunit, Chain A, domain 1"/>
    <property type="match status" value="1"/>
</dbReference>
<keyword evidence="5" id="KW-1185">Reference proteome</keyword>
<dbReference type="InterPro" id="IPR009060">
    <property type="entry name" value="UBA-like_sf"/>
</dbReference>
<feature type="region of interest" description="Disordered" evidence="1">
    <location>
        <begin position="1066"/>
        <end position="1089"/>
    </location>
</feature>
<evidence type="ECO:0000313" key="5">
    <source>
        <dbReference type="Proteomes" id="UP000789342"/>
    </source>
</evidence>
<dbReference type="SUPFAM" id="SSF54277">
    <property type="entry name" value="CAD &amp; PB1 domains"/>
    <property type="match status" value="1"/>
</dbReference>
<dbReference type="Gene3D" id="1.10.8.10">
    <property type="entry name" value="DNA helicase RuvA subunit, C-terminal domain"/>
    <property type="match status" value="1"/>
</dbReference>
<dbReference type="AlphaFoldDB" id="A0A9N9C4H2"/>
<feature type="region of interest" description="Disordered" evidence="1">
    <location>
        <begin position="115"/>
        <end position="147"/>
    </location>
</feature>
<protein>
    <submittedName>
        <fullName evidence="4">15376_t:CDS:1</fullName>
    </submittedName>
</protein>
<dbReference type="InterPro" id="IPR000270">
    <property type="entry name" value="PB1_dom"/>
</dbReference>
<feature type="region of interest" description="Disordered" evidence="1">
    <location>
        <begin position="231"/>
        <end position="256"/>
    </location>
</feature>
<feature type="region of interest" description="Disordered" evidence="1">
    <location>
        <begin position="512"/>
        <end position="540"/>
    </location>
</feature>
<dbReference type="InterPro" id="IPR053793">
    <property type="entry name" value="PB1-like"/>
</dbReference>
<dbReference type="PANTHER" id="PTHR20930">
    <property type="entry name" value="OVARIAN CARCINOMA ANTIGEN CA125-RELATED"/>
    <property type="match status" value="1"/>
</dbReference>
<dbReference type="SUPFAM" id="SSF46934">
    <property type="entry name" value="UBA-like"/>
    <property type="match status" value="1"/>
</dbReference>
<evidence type="ECO:0000256" key="1">
    <source>
        <dbReference type="SAM" id="MobiDB-lite"/>
    </source>
</evidence>
<feature type="region of interest" description="Disordered" evidence="1">
    <location>
        <begin position="89"/>
        <end position="108"/>
    </location>
</feature>
<feature type="compositionally biased region" description="Polar residues" evidence="1">
    <location>
        <begin position="98"/>
        <end position="108"/>
    </location>
</feature>
<evidence type="ECO:0000259" key="2">
    <source>
        <dbReference type="PROSITE" id="PS50030"/>
    </source>
</evidence>
<gene>
    <name evidence="4" type="ORF">AMORRO_LOCUS7244</name>
</gene>
<dbReference type="OrthoDB" id="1594986at2759"/>
<dbReference type="PROSITE" id="PS51745">
    <property type="entry name" value="PB1"/>
    <property type="match status" value="1"/>
</dbReference>
<feature type="region of interest" description="Disordered" evidence="1">
    <location>
        <begin position="824"/>
        <end position="843"/>
    </location>
</feature>
<feature type="compositionally biased region" description="Polar residues" evidence="1">
    <location>
        <begin position="832"/>
        <end position="843"/>
    </location>
</feature>
<evidence type="ECO:0000313" key="4">
    <source>
        <dbReference type="EMBL" id="CAG8588650.1"/>
    </source>
</evidence>
<comment type="caution">
    <text evidence="4">The sequence shown here is derived from an EMBL/GenBank/DDBJ whole genome shotgun (WGS) entry which is preliminary data.</text>
</comment>